<dbReference type="PANTHER" id="PTHR31391">
    <property type="entry name" value="B3 DOMAIN-CONTAINING PROTEIN OS11G0197600-RELATED"/>
    <property type="match status" value="1"/>
</dbReference>
<dbReference type="GO" id="GO:0003677">
    <property type="term" value="F:DNA binding"/>
    <property type="evidence" value="ECO:0007669"/>
    <property type="project" value="UniProtKB-KW"/>
</dbReference>
<evidence type="ECO:0000256" key="3">
    <source>
        <dbReference type="ARBA" id="ARBA00023125"/>
    </source>
</evidence>
<keyword evidence="2" id="KW-0805">Transcription regulation</keyword>
<dbReference type="GO" id="GO:0005634">
    <property type="term" value="C:nucleus"/>
    <property type="evidence" value="ECO:0007669"/>
    <property type="project" value="UniProtKB-SubCell"/>
</dbReference>
<dbReference type="InterPro" id="IPR044837">
    <property type="entry name" value="REM16-like"/>
</dbReference>
<dbReference type="CDD" id="cd10017">
    <property type="entry name" value="B3_DNA"/>
    <property type="match status" value="3"/>
</dbReference>
<dbReference type="SMART" id="SM01019">
    <property type="entry name" value="B3"/>
    <property type="match status" value="3"/>
</dbReference>
<evidence type="ECO:0000256" key="2">
    <source>
        <dbReference type="ARBA" id="ARBA00023015"/>
    </source>
</evidence>
<keyword evidence="8" id="KW-1185">Reference proteome</keyword>
<dbReference type="EMBL" id="JACGWO010000004">
    <property type="protein sequence ID" value="KAK4429076.1"/>
    <property type="molecule type" value="Genomic_DNA"/>
</dbReference>
<sequence length="542" mass="61013">MWDLRRPHFITGFDPSLCSERLNIPCNFIKHIEGRAPGLALLVGPSGNNWYVGLIIVDNGLFLNDGWADFVRDHFLEQGDSLVFRYDGDLHFTVQIFDRSLCEKEAAFSAESNQDLSKYDISMVKKREREKLALLDSIIEGVPKKMRCSQMQSESMCKDHEDNTNAVNAEEWMQQADGNSNLRNAVTVAATPLTAVPHDNPDPSVRNRTTKLDMLLSASEAERIARSFTSSFPNFLKVMKRFNISGSYTLNVPYQFATEHLPKCKVKIVLRNLKGESWTVNSIPTTKVQTSHTFCGGWLSFVRDNNIDIGDICIFELVRKFELHVRILRVGKEGIVSHDAEAANGGRTNGCTTSAKMSRRKSKKISESVHSIKGSALCSQSNNCIAESEIHKRFGSLDKQSSHTKGCMSMKSAPEEKIAAQYFVSNYPHFVRVMKKFNVSGSYTLKIPYQFSMEHLPNCKTEIVLHNLNGQCWTVNSIPTIKVQTLHTFCGGWMAFVRDNDIQMGDICIFELVGKCEMRVHICGIGKKGLNYQNGTRNLPMP</sequence>
<dbReference type="AlphaFoldDB" id="A0AAE1YFS6"/>
<proteinExistence type="predicted"/>
<reference evidence="7" key="1">
    <citation type="submission" date="2020-06" db="EMBL/GenBank/DDBJ databases">
        <authorList>
            <person name="Li T."/>
            <person name="Hu X."/>
            <person name="Zhang T."/>
            <person name="Song X."/>
            <person name="Zhang H."/>
            <person name="Dai N."/>
            <person name="Sheng W."/>
            <person name="Hou X."/>
            <person name="Wei L."/>
        </authorList>
    </citation>
    <scope>NUCLEOTIDE SEQUENCE</scope>
    <source>
        <strain evidence="7">3651</strain>
        <tissue evidence="7">Leaf</tissue>
    </source>
</reference>
<dbReference type="Proteomes" id="UP001293254">
    <property type="component" value="Unassembled WGS sequence"/>
</dbReference>
<organism evidence="7 8">
    <name type="scientific">Sesamum alatum</name>
    <dbReference type="NCBI Taxonomy" id="300844"/>
    <lineage>
        <taxon>Eukaryota</taxon>
        <taxon>Viridiplantae</taxon>
        <taxon>Streptophyta</taxon>
        <taxon>Embryophyta</taxon>
        <taxon>Tracheophyta</taxon>
        <taxon>Spermatophyta</taxon>
        <taxon>Magnoliopsida</taxon>
        <taxon>eudicotyledons</taxon>
        <taxon>Gunneridae</taxon>
        <taxon>Pentapetalae</taxon>
        <taxon>asterids</taxon>
        <taxon>lamiids</taxon>
        <taxon>Lamiales</taxon>
        <taxon>Pedaliaceae</taxon>
        <taxon>Sesamum</taxon>
    </lineage>
</organism>
<feature type="domain" description="TF-B3" evidence="6">
    <location>
        <begin position="7"/>
        <end position="100"/>
    </location>
</feature>
<evidence type="ECO:0000256" key="5">
    <source>
        <dbReference type="ARBA" id="ARBA00023242"/>
    </source>
</evidence>
<evidence type="ECO:0000313" key="7">
    <source>
        <dbReference type="EMBL" id="KAK4429076.1"/>
    </source>
</evidence>
<evidence type="ECO:0000313" key="8">
    <source>
        <dbReference type="Proteomes" id="UP001293254"/>
    </source>
</evidence>
<feature type="domain" description="TF-B3" evidence="6">
    <location>
        <begin position="235"/>
        <end position="331"/>
    </location>
</feature>
<keyword evidence="5" id="KW-0539">Nucleus</keyword>
<accession>A0AAE1YFS6</accession>
<keyword evidence="3" id="KW-0238">DNA-binding</keyword>
<dbReference type="InterPro" id="IPR015300">
    <property type="entry name" value="DNA-bd_pseudobarrel_sf"/>
</dbReference>
<dbReference type="Gene3D" id="2.40.330.10">
    <property type="entry name" value="DNA-binding pseudobarrel domain"/>
    <property type="match status" value="3"/>
</dbReference>
<comment type="subcellular location">
    <subcellularLocation>
        <location evidence="1">Nucleus</location>
    </subcellularLocation>
</comment>
<keyword evidence="4" id="KW-0804">Transcription</keyword>
<evidence type="ECO:0000259" key="6">
    <source>
        <dbReference type="PROSITE" id="PS50863"/>
    </source>
</evidence>
<name>A0AAE1YFS6_9LAMI</name>
<dbReference type="PANTHER" id="PTHR31391:SF106">
    <property type="entry name" value="B3 DOMAIN-CONTAINING PROTEIN OS01G0723500"/>
    <property type="match status" value="1"/>
</dbReference>
<reference evidence="7" key="2">
    <citation type="journal article" date="2024" name="Plant">
        <title>Genomic evolution and insights into agronomic trait innovations of Sesamum species.</title>
        <authorList>
            <person name="Miao H."/>
            <person name="Wang L."/>
            <person name="Qu L."/>
            <person name="Liu H."/>
            <person name="Sun Y."/>
            <person name="Le M."/>
            <person name="Wang Q."/>
            <person name="Wei S."/>
            <person name="Zheng Y."/>
            <person name="Lin W."/>
            <person name="Duan Y."/>
            <person name="Cao H."/>
            <person name="Xiong S."/>
            <person name="Wang X."/>
            <person name="Wei L."/>
            <person name="Li C."/>
            <person name="Ma Q."/>
            <person name="Ju M."/>
            <person name="Zhao R."/>
            <person name="Li G."/>
            <person name="Mu C."/>
            <person name="Tian Q."/>
            <person name="Mei H."/>
            <person name="Zhang T."/>
            <person name="Gao T."/>
            <person name="Zhang H."/>
        </authorList>
    </citation>
    <scope>NUCLEOTIDE SEQUENCE</scope>
    <source>
        <strain evidence="7">3651</strain>
    </source>
</reference>
<dbReference type="InterPro" id="IPR003340">
    <property type="entry name" value="B3_DNA-bd"/>
</dbReference>
<evidence type="ECO:0000256" key="4">
    <source>
        <dbReference type="ARBA" id="ARBA00023163"/>
    </source>
</evidence>
<protein>
    <submittedName>
        <fullName evidence="7">B3 domain-containing protein</fullName>
    </submittedName>
</protein>
<dbReference type="SUPFAM" id="SSF101936">
    <property type="entry name" value="DNA-binding pseudobarrel domain"/>
    <property type="match status" value="3"/>
</dbReference>
<comment type="caution">
    <text evidence="7">The sequence shown here is derived from an EMBL/GenBank/DDBJ whole genome shotgun (WGS) entry which is preliminary data.</text>
</comment>
<feature type="domain" description="TF-B3" evidence="6">
    <location>
        <begin position="430"/>
        <end position="526"/>
    </location>
</feature>
<dbReference type="Pfam" id="PF02362">
    <property type="entry name" value="B3"/>
    <property type="match status" value="3"/>
</dbReference>
<gene>
    <name evidence="7" type="ORF">Salat_1207600</name>
</gene>
<evidence type="ECO:0000256" key="1">
    <source>
        <dbReference type="ARBA" id="ARBA00004123"/>
    </source>
</evidence>
<dbReference type="PROSITE" id="PS50863">
    <property type="entry name" value="B3"/>
    <property type="match status" value="3"/>
</dbReference>